<dbReference type="Proteomes" id="UP000824150">
    <property type="component" value="Unassembled WGS sequence"/>
</dbReference>
<comment type="subcellular location">
    <subcellularLocation>
        <location evidence="1">Membrane</location>
        <topology evidence="1">Multi-pass membrane protein</topology>
    </subcellularLocation>
</comment>
<protein>
    <recommendedName>
        <fullName evidence="8">MFS transporter</fullName>
    </recommendedName>
</protein>
<dbReference type="EMBL" id="JAHLFG010000088">
    <property type="protein sequence ID" value="MBU3827406.1"/>
    <property type="molecule type" value="Genomic_DNA"/>
</dbReference>
<feature type="transmembrane region" description="Helical" evidence="5">
    <location>
        <begin position="273"/>
        <end position="291"/>
    </location>
</feature>
<evidence type="ECO:0000313" key="7">
    <source>
        <dbReference type="Proteomes" id="UP000824150"/>
    </source>
</evidence>
<comment type="caution">
    <text evidence="6">The sequence shown here is derived from an EMBL/GenBank/DDBJ whole genome shotgun (WGS) entry which is preliminary data.</text>
</comment>
<evidence type="ECO:0000256" key="2">
    <source>
        <dbReference type="ARBA" id="ARBA00022692"/>
    </source>
</evidence>
<reference evidence="6" key="2">
    <citation type="submission" date="2021-04" db="EMBL/GenBank/DDBJ databases">
        <authorList>
            <person name="Gilroy R."/>
        </authorList>
    </citation>
    <scope>NUCLEOTIDE SEQUENCE</scope>
    <source>
        <strain evidence="6">687</strain>
    </source>
</reference>
<feature type="transmembrane region" description="Helical" evidence="5">
    <location>
        <begin position="51"/>
        <end position="70"/>
    </location>
</feature>
<evidence type="ECO:0000256" key="3">
    <source>
        <dbReference type="ARBA" id="ARBA00022989"/>
    </source>
</evidence>
<name>A0A9E2NSN0_9GAMM</name>
<feature type="transmembrane region" description="Helical" evidence="5">
    <location>
        <begin position="103"/>
        <end position="127"/>
    </location>
</feature>
<feature type="transmembrane region" description="Helical" evidence="5">
    <location>
        <begin position="12"/>
        <end position="31"/>
    </location>
</feature>
<feature type="transmembrane region" description="Helical" evidence="5">
    <location>
        <begin position="245"/>
        <end position="266"/>
    </location>
</feature>
<feature type="transmembrane region" description="Helical" evidence="5">
    <location>
        <begin position="139"/>
        <end position="158"/>
    </location>
</feature>
<feature type="transmembrane region" description="Helical" evidence="5">
    <location>
        <begin position="360"/>
        <end position="378"/>
    </location>
</feature>
<feature type="transmembrane region" description="Helical" evidence="5">
    <location>
        <begin position="331"/>
        <end position="354"/>
    </location>
</feature>
<proteinExistence type="predicted"/>
<evidence type="ECO:0008006" key="8">
    <source>
        <dbReference type="Google" id="ProtNLM"/>
    </source>
</evidence>
<dbReference type="InterPro" id="IPR051788">
    <property type="entry name" value="MFS_Transporter"/>
</dbReference>
<evidence type="ECO:0000256" key="1">
    <source>
        <dbReference type="ARBA" id="ARBA00004141"/>
    </source>
</evidence>
<evidence type="ECO:0000256" key="5">
    <source>
        <dbReference type="SAM" id="Phobius"/>
    </source>
</evidence>
<dbReference type="SUPFAM" id="SSF103473">
    <property type="entry name" value="MFS general substrate transporter"/>
    <property type="match status" value="1"/>
</dbReference>
<feature type="transmembrane region" description="Helical" evidence="5">
    <location>
        <begin position="164"/>
        <end position="186"/>
    </location>
</feature>
<sequence length="386" mass="40922">MLGYLTCRPAGSVFSSRTIFALAGFAVAAWAPLVPHVKTGLALSHAALSHYILLMGTGSICGMALITALLRYFKLRTILVLALLMLNGALYICIALPSRELTAVALFCFGLGLGFLEIGGNIYASFLEEKLERVLLPQMHGCYSLGEMGALATAIVLLNLGLSFYSAILVPTLCLSLMALLSLPYVDFKPTVRTATAPSFSLPHGSVLLFALVSSLIYMVEGGMLDWSALYLMQNSALTLELASSGYIVLIVAMAVARFSGGYLIAKFSSFKVLLCSVLGCALALIGMYLSASLWLIYGYFMLLGLSIANIMPICISLAGRQEQMPALTAISAVSTCGYGALIIGPALIGYLAAHLTLSGAFFTLGLIVLALSLLIYITRKAFSLA</sequence>
<keyword evidence="4 5" id="KW-0472">Membrane</keyword>
<keyword evidence="2 5" id="KW-0812">Transmembrane</keyword>
<feature type="transmembrane region" description="Helical" evidence="5">
    <location>
        <begin position="297"/>
        <end position="319"/>
    </location>
</feature>
<dbReference type="GO" id="GO:0016020">
    <property type="term" value="C:membrane"/>
    <property type="evidence" value="ECO:0007669"/>
    <property type="project" value="UniProtKB-SubCell"/>
</dbReference>
<feature type="transmembrane region" description="Helical" evidence="5">
    <location>
        <begin position="207"/>
        <end position="225"/>
    </location>
</feature>
<evidence type="ECO:0000313" key="6">
    <source>
        <dbReference type="EMBL" id="MBU3827406.1"/>
    </source>
</evidence>
<evidence type="ECO:0000256" key="4">
    <source>
        <dbReference type="ARBA" id="ARBA00023136"/>
    </source>
</evidence>
<feature type="transmembrane region" description="Helical" evidence="5">
    <location>
        <begin position="77"/>
        <end position="97"/>
    </location>
</feature>
<dbReference type="Gene3D" id="1.20.1250.20">
    <property type="entry name" value="MFS general substrate transporter like domains"/>
    <property type="match status" value="1"/>
</dbReference>
<accession>A0A9E2NSN0</accession>
<dbReference type="PANTHER" id="PTHR23514:SF13">
    <property type="entry name" value="INNER MEMBRANE PROTEIN YBJJ"/>
    <property type="match status" value="1"/>
</dbReference>
<reference evidence="6" key="1">
    <citation type="journal article" date="2021" name="PeerJ">
        <title>Extensive microbial diversity within the chicken gut microbiome revealed by metagenomics and culture.</title>
        <authorList>
            <person name="Gilroy R."/>
            <person name="Ravi A."/>
            <person name="Getino M."/>
            <person name="Pursley I."/>
            <person name="Horton D.L."/>
            <person name="Alikhan N.F."/>
            <person name="Baker D."/>
            <person name="Gharbi K."/>
            <person name="Hall N."/>
            <person name="Watson M."/>
            <person name="Adriaenssens E.M."/>
            <person name="Foster-Nyarko E."/>
            <person name="Jarju S."/>
            <person name="Secka A."/>
            <person name="Antonio M."/>
            <person name="Oren A."/>
            <person name="Chaudhuri R.R."/>
            <person name="La Ragione R."/>
            <person name="Hildebrand F."/>
            <person name="Pallen M.J."/>
        </authorList>
    </citation>
    <scope>NUCLEOTIDE SEQUENCE</scope>
    <source>
        <strain evidence="6">687</strain>
    </source>
</reference>
<dbReference type="PANTHER" id="PTHR23514">
    <property type="entry name" value="BYPASS OF STOP CODON PROTEIN 6"/>
    <property type="match status" value="1"/>
</dbReference>
<dbReference type="AlphaFoldDB" id="A0A9E2NSN0"/>
<organism evidence="6 7">
    <name type="scientific">Candidatus Anaerobiospirillum merdipullorum</name>
    <dbReference type="NCBI Taxonomy" id="2838450"/>
    <lineage>
        <taxon>Bacteria</taxon>
        <taxon>Pseudomonadati</taxon>
        <taxon>Pseudomonadota</taxon>
        <taxon>Gammaproteobacteria</taxon>
        <taxon>Aeromonadales</taxon>
        <taxon>Succinivibrionaceae</taxon>
        <taxon>Anaerobiospirillum</taxon>
    </lineage>
</organism>
<keyword evidence="3 5" id="KW-1133">Transmembrane helix</keyword>
<dbReference type="InterPro" id="IPR036259">
    <property type="entry name" value="MFS_trans_sf"/>
</dbReference>
<gene>
    <name evidence="6" type="ORF">IAA31_07990</name>
</gene>